<evidence type="ECO:0000256" key="5">
    <source>
        <dbReference type="SAM" id="Phobius"/>
    </source>
</evidence>
<dbReference type="InterPro" id="IPR051337">
    <property type="entry name" value="OPA_Antiporter"/>
</dbReference>
<evidence type="ECO:0000256" key="4">
    <source>
        <dbReference type="ARBA" id="ARBA00023136"/>
    </source>
</evidence>
<dbReference type="CDD" id="cd06174">
    <property type="entry name" value="MFS"/>
    <property type="match status" value="1"/>
</dbReference>
<evidence type="ECO:0000259" key="6">
    <source>
        <dbReference type="PROSITE" id="PS50850"/>
    </source>
</evidence>
<dbReference type="GO" id="GO:0005886">
    <property type="term" value="C:plasma membrane"/>
    <property type="evidence" value="ECO:0007669"/>
    <property type="project" value="UniProtKB-SubCell"/>
</dbReference>
<feature type="transmembrane region" description="Helical" evidence="5">
    <location>
        <begin position="315"/>
        <end position="336"/>
    </location>
</feature>
<keyword evidence="4 5" id="KW-0472">Membrane</keyword>
<evidence type="ECO:0000313" key="7">
    <source>
        <dbReference type="EMBL" id="PQP23404.1"/>
    </source>
</evidence>
<evidence type="ECO:0000313" key="8">
    <source>
        <dbReference type="Proteomes" id="UP000239290"/>
    </source>
</evidence>
<evidence type="ECO:0000256" key="1">
    <source>
        <dbReference type="ARBA" id="ARBA00004651"/>
    </source>
</evidence>
<evidence type="ECO:0000256" key="2">
    <source>
        <dbReference type="ARBA" id="ARBA00022692"/>
    </source>
</evidence>
<reference evidence="8" key="1">
    <citation type="submission" date="2018-02" db="EMBL/GenBank/DDBJ databases">
        <title>Draft genome sequencing of Rhodococcus opacus KU647198.</title>
        <authorList>
            <person name="Zheng B.-X."/>
        </authorList>
    </citation>
    <scope>NUCLEOTIDE SEQUENCE [LARGE SCALE GENOMIC DNA]</scope>
    <source>
        <strain evidence="8">04-OD7</strain>
    </source>
</reference>
<feature type="transmembrane region" description="Helical" evidence="5">
    <location>
        <begin position="389"/>
        <end position="410"/>
    </location>
</feature>
<feature type="transmembrane region" description="Helical" evidence="5">
    <location>
        <begin position="103"/>
        <end position="126"/>
    </location>
</feature>
<feature type="transmembrane region" description="Helical" evidence="5">
    <location>
        <begin position="257"/>
        <end position="280"/>
    </location>
</feature>
<keyword evidence="3 5" id="KW-1133">Transmembrane helix</keyword>
<evidence type="ECO:0000256" key="3">
    <source>
        <dbReference type="ARBA" id="ARBA00022989"/>
    </source>
</evidence>
<feature type="transmembrane region" description="Helical" evidence="5">
    <location>
        <begin position="357"/>
        <end position="377"/>
    </location>
</feature>
<comment type="caution">
    <text evidence="7">The sequence shown here is derived from an EMBL/GenBank/DDBJ whole genome shotgun (WGS) entry which is preliminary data.</text>
</comment>
<dbReference type="InterPro" id="IPR011701">
    <property type="entry name" value="MFS"/>
</dbReference>
<dbReference type="InterPro" id="IPR020846">
    <property type="entry name" value="MFS_dom"/>
</dbReference>
<gene>
    <name evidence="7" type="ORF">C5613_18835</name>
</gene>
<dbReference type="Proteomes" id="UP000239290">
    <property type="component" value="Unassembled WGS sequence"/>
</dbReference>
<feature type="transmembrane region" description="Helical" evidence="5">
    <location>
        <begin position="292"/>
        <end position="309"/>
    </location>
</feature>
<organism evidence="7 8">
    <name type="scientific">Rhodococcus opacus</name>
    <name type="common">Nocardia opaca</name>
    <dbReference type="NCBI Taxonomy" id="37919"/>
    <lineage>
        <taxon>Bacteria</taxon>
        <taxon>Bacillati</taxon>
        <taxon>Actinomycetota</taxon>
        <taxon>Actinomycetes</taxon>
        <taxon>Mycobacteriales</taxon>
        <taxon>Nocardiaceae</taxon>
        <taxon>Rhodococcus</taxon>
    </lineage>
</organism>
<name>A0A2S8J8M4_RHOOP</name>
<feature type="domain" description="Major facilitator superfamily (MFS) profile" evidence="6">
    <location>
        <begin position="14"/>
        <end position="414"/>
    </location>
</feature>
<proteinExistence type="predicted"/>
<comment type="subcellular location">
    <subcellularLocation>
        <location evidence="1">Cell membrane</location>
        <topology evidence="1">Multi-pass membrane protein</topology>
    </subcellularLocation>
</comment>
<dbReference type="InterPro" id="IPR036259">
    <property type="entry name" value="MFS_trans_sf"/>
</dbReference>
<protein>
    <submittedName>
        <fullName evidence="7">MFS transporter</fullName>
    </submittedName>
</protein>
<feature type="transmembrane region" description="Helical" evidence="5">
    <location>
        <begin position="43"/>
        <end position="63"/>
    </location>
</feature>
<feature type="transmembrane region" description="Helical" evidence="5">
    <location>
        <begin position="167"/>
        <end position="188"/>
    </location>
</feature>
<keyword evidence="2 5" id="KW-0812">Transmembrane</keyword>
<dbReference type="Pfam" id="PF07690">
    <property type="entry name" value="MFS_1"/>
    <property type="match status" value="1"/>
</dbReference>
<dbReference type="PANTHER" id="PTHR43826:SF3">
    <property type="entry name" value="GLUCOSE-6-PHOSPHATE EXCHANGER SLC37A4"/>
    <property type="match status" value="1"/>
</dbReference>
<dbReference type="AlphaFoldDB" id="A0A2S8J8M4"/>
<feature type="transmembrane region" description="Helical" evidence="5">
    <location>
        <begin position="224"/>
        <end position="245"/>
    </location>
</feature>
<dbReference type="SUPFAM" id="SSF103473">
    <property type="entry name" value="MFS general substrate transporter"/>
    <property type="match status" value="1"/>
</dbReference>
<sequence>MTIRSTFAGRAWLVWGIGMFGYIVAVLNRTAFGVSGVHAAERFGVTAGVLSTFVVVQVVVYSGAQIPAGVLLDRYGPRIMIATGGTVMAGGQALLAVTDQVGLALTARVLVGLGDALTFIAVISLVPRWFSPCRVPVVTQLTGIGGQLGQVLSAVPFLALLEAQGWTTAYLSATGVGALTVVLTVLCVRDRPPGPENAPPKTTANNRRVAAPVREVWSRPGTRLAFFTHMGTQFSMNGFSLMWGLPYLILGQNLSPHMAGTLMSLSVVVMVVSAPVVGIATSRYPHRRLQMAVSYIALLVGTWATVLALPTTAPLWALVILMAVIGLGGPAAVIALDMARTSNPPATSGTAQAITNLGGYIGSLVLLQGMGIAINAAGGYSFGSFRVAWSLQAVLWAVAMIGIALCSKVVQRQDREKLAASTDAGKPALDTTNTS</sequence>
<dbReference type="GO" id="GO:0035435">
    <property type="term" value="P:phosphate ion transmembrane transport"/>
    <property type="evidence" value="ECO:0007669"/>
    <property type="project" value="TreeGrafter"/>
</dbReference>
<dbReference type="PANTHER" id="PTHR43826">
    <property type="entry name" value="GLUCOSE-6-PHOSPHATE EXCHANGER SLC37A4"/>
    <property type="match status" value="1"/>
</dbReference>
<accession>A0A2S8J8M4</accession>
<dbReference type="EMBL" id="PUIO01000021">
    <property type="protein sequence ID" value="PQP23404.1"/>
    <property type="molecule type" value="Genomic_DNA"/>
</dbReference>
<dbReference type="PROSITE" id="PS50850">
    <property type="entry name" value="MFS"/>
    <property type="match status" value="1"/>
</dbReference>
<dbReference type="GO" id="GO:0061513">
    <property type="term" value="F:glucose 6-phosphate:phosphate antiporter activity"/>
    <property type="evidence" value="ECO:0007669"/>
    <property type="project" value="TreeGrafter"/>
</dbReference>
<feature type="transmembrane region" description="Helical" evidence="5">
    <location>
        <begin position="12"/>
        <end position="31"/>
    </location>
</feature>
<dbReference type="Gene3D" id="1.20.1250.20">
    <property type="entry name" value="MFS general substrate transporter like domains"/>
    <property type="match status" value="2"/>
</dbReference>
<dbReference type="RefSeq" id="WP_105416561.1">
    <property type="nucleotide sequence ID" value="NZ_PUIO01000021.1"/>
</dbReference>